<accession>A0A2J7YNP7</accession>
<proteinExistence type="predicted"/>
<organism evidence="1 2">
    <name type="scientific">Streptomyces malaysiensis</name>
    <dbReference type="NCBI Taxonomy" id="92644"/>
    <lineage>
        <taxon>Bacteria</taxon>
        <taxon>Bacillati</taxon>
        <taxon>Actinomycetota</taxon>
        <taxon>Actinomycetes</taxon>
        <taxon>Kitasatosporales</taxon>
        <taxon>Streptomycetaceae</taxon>
        <taxon>Streptomyces</taxon>
        <taxon>Streptomyces violaceusniger group</taxon>
    </lineage>
</organism>
<name>A0A2J7YNP7_STRMQ</name>
<dbReference type="AlphaFoldDB" id="A0A2J7YNP7"/>
<evidence type="ECO:0000313" key="2">
    <source>
        <dbReference type="Proteomes" id="UP000236520"/>
    </source>
</evidence>
<comment type="caution">
    <text evidence="1">The sequence shown here is derived from an EMBL/GenBank/DDBJ whole genome shotgun (WGS) entry which is preliminary data.</text>
</comment>
<keyword evidence="2" id="KW-1185">Reference proteome</keyword>
<gene>
    <name evidence="1" type="ORF">SMF913_25123</name>
</gene>
<dbReference type="Proteomes" id="UP000236520">
    <property type="component" value="Unassembled WGS sequence"/>
</dbReference>
<evidence type="ECO:0000313" key="1">
    <source>
        <dbReference type="EMBL" id="PNG89658.1"/>
    </source>
</evidence>
<reference evidence="1 2" key="1">
    <citation type="submission" date="2015-09" db="EMBL/GenBank/DDBJ databases">
        <title>Genome sequence, genome mining and natural product profiling of a biocontrol bacterium Streptomyces malaysiensis F913.</title>
        <authorList>
            <person name="Xu Y."/>
            <person name="Wei J."/>
            <person name="Xie J."/>
            <person name="Li T."/>
            <person name="Zhou Z."/>
        </authorList>
    </citation>
    <scope>NUCLEOTIDE SEQUENCE [LARGE SCALE GENOMIC DNA]</scope>
    <source>
        <strain evidence="1 2">F913</strain>
    </source>
</reference>
<protein>
    <submittedName>
        <fullName evidence="1">Uncharacterized protein</fullName>
    </submittedName>
</protein>
<dbReference type="EMBL" id="LJIW01000002">
    <property type="protein sequence ID" value="PNG89658.1"/>
    <property type="molecule type" value="Genomic_DNA"/>
</dbReference>
<sequence>MAVIRSLLFDLTTTGERERTDLALDQFAALLRAPIANTGS</sequence>